<comment type="caution">
    <text evidence="1">The sequence shown here is derived from an EMBL/GenBank/DDBJ whole genome shotgun (WGS) entry which is preliminary data.</text>
</comment>
<protein>
    <recommendedName>
        <fullName evidence="3">Transposase</fullName>
    </recommendedName>
</protein>
<dbReference type="Proteomes" id="UP001153148">
    <property type="component" value="Unassembled WGS sequence"/>
</dbReference>
<name>A0ABN7NCZ1_TIMPD</name>
<dbReference type="EMBL" id="CAJPIN010000627">
    <property type="protein sequence ID" value="CAG2053731.1"/>
    <property type="molecule type" value="Genomic_DNA"/>
</dbReference>
<keyword evidence="2" id="KW-1185">Reference proteome</keyword>
<organism evidence="1 2">
    <name type="scientific">Timema podura</name>
    <name type="common">Walking stick</name>
    <dbReference type="NCBI Taxonomy" id="61482"/>
    <lineage>
        <taxon>Eukaryota</taxon>
        <taxon>Metazoa</taxon>
        <taxon>Ecdysozoa</taxon>
        <taxon>Arthropoda</taxon>
        <taxon>Hexapoda</taxon>
        <taxon>Insecta</taxon>
        <taxon>Pterygota</taxon>
        <taxon>Neoptera</taxon>
        <taxon>Polyneoptera</taxon>
        <taxon>Phasmatodea</taxon>
        <taxon>Timematodea</taxon>
        <taxon>Timematoidea</taxon>
        <taxon>Timematidae</taxon>
        <taxon>Timema</taxon>
    </lineage>
</organism>
<reference evidence="1" key="1">
    <citation type="submission" date="2021-03" db="EMBL/GenBank/DDBJ databases">
        <authorList>
            <person name="Tran Van P."/>
        </authorList>
    </citation>
    <scope>NUCLEOTIDE SEQUENCE</scope>
</reference>
<evidence type="ECO:0008006" key="3">
    <source>
        <dbReference type="Google" id="ProtNLM"/>
    </source>
</evidence>
<gene>
    <name evidence="1" type="ORF">TPAB3V08_LOCUS780</name>
</gene>
<evidence type="ECO:0000313" key="2">
    <source>
        <dbReference type="Proteomes" id="UP001153148"/>
    </source>
</evidence>
<accession>A0ABN7NCZ1</accession>
<sequence>MFVLHDAVEGAPDAVISFLALFLDASELVCSRFVDYTKKYLFQCGLFLQTAVCLMDAGKGVQLKTNILRAIHFIVLACQQVTQLTIYNCFVKCRHVEESEKEADGILMNEYGSQQWYFPELKKNWRPLTIIDLAGESDVKQILLHNTWHFAELKNANNHLNITSDGWTSAAVDKYCFAHALQTIVSDAKRETPGAHILLSKGLLLT</sequence>
<proteinExistence type="predicted"/>
<evidence type="ECO:0000313" key="1">
    <source>
        <dbReference type="EMBL" id="CAG2053731.1"/>
    </source>
</evidence>